<keyword evidence="11 16" id="KW-0676">Redox-active center</keyword>
<evidence type="ECO:0000256" key="4">
    <source>
        <dbReference type="ARBA" id="ARBA00016961"/>
    </source>
</evidence>
<dbReference type="EMBL" id="VORB01000004">
    <property type="protein sequence ID" value="TXC81452.1"/>
    <property type="molecule type" value="Genomic_DNA"/>
</dbReference>
<dbReference type="OrthoDB" id="9800167at2"/>
<comment type="miscellaneous">
    <text evidence="16">The active site is a redox-active disulfide bond.</text>
</comment>
<feature type="active site" description="Proton acceptor" evidence="13">
    <location>
        <position position="441"/>
    </location>
</feature>
<dbReference type="GO" id="GO:0004148">
    <property type="term" value="F:dihydrolipoyl dehydrogenase (NADH) activity"/>
    <property type="evidence" value="ECO:0007669"/>
    <property type="project" value="UniProtKB-EC"/>
</dbReference>
<keyword evidence="6 16" id="KW-0285">Flavoprotein</keyword>
<evidence type="ECO:0000256" key="5">
    <source>
        <dbReference type="ARBA" id="ARBA00022490"/>
    </source>
</evidence>
<feature type="disulfide bond" description="Redox-active" evidence="15">
    <location>
        <begin position="40"/>
        <end position="45"/>
    </location>
</feature>
<evidence type="ECO:0000256" key="14">
    <source>
        <dbReference type="PIRSR" id="PIRSR000350-3"/>
    </source>
</evidence>
<name>A0A5C6V816_9FLAO</name>
<feature type="binding site" evidence="14">
    <location>
        <position position="268"/>
    </location>
    <ligand>
        <name>NAD(+)</name>
        <dbReference type="ChEBI" id="CHEBI:57540"/>
    </ligand>
</feature>
<dbReference type="RefSeq" id="WP_147014181.1">
    <property type="nucleotide sequence ID" value="NZ_VORB01000004.1"/>
</dbReference>
<dbReference type="SUPFAM" id="SSF51905">
    <property type="entry name" value="FAD/NAD(P)-binding domain"/>
    <property type="match status" value="1"/>
</dbReference>
<dbReference type="EC" id="1.8.1.4" evidence="3 16"/>
<feature type="binding site" evidence="14">
    <location>
        <position position="308"/>
    </location>
    <ligand>
        <name>FAD</name>
        <dbReference type="ChEBI" id="CHEBI:57692"/>
    </ligand>
</feature>
<gene>
    <name evidence="19" type="primary">lpdA</name>
    <name evidence="19" type="ORF">FRX97_05455</name>
</gene>
<dbReference type="AlphaFoldDB" id="A0A5C6V816"/>
<dbReference type="InterPro" id="IPR036188">
    <property type="entry name" value="FAD/NAD-bd_sf"/>
</dbReference>
<evidence type="ECO:0000256" key="6">
    <source>
        <dbReference type="ARBA" id="ARBA00022630"/>
    </source>
</evidence>
<accession>A0A5C6V816</accession>
<evidence type="ECO:0000259" key="17">
    <source>
        <dbReference type="Pfam" id="PF02852"/>
    </source>
</evidence>
<dbReference type="InterPro" id="IPR004099">
    <property type="entry name" value="Pyr_nucl-diS_OxRdtase_dimer"/>
</dbReference>
<dbReference type="Pfam" id="PF02852">
    <property type="entry name" value="Pyr_redox_dim"/>
    <property type="match status" value="1"/>
</dbReference>
<evidence type="ECO:0000256" key="2">
    <source>
        <dbReference type="ARBA" id="ARBA00007532"/>
    </source>
</evidence>
<keyword evidence="7 14" id="KW-0274">FAD</keyword>
<dbReference type="Gene3D" id="3.50.50.60">
    <property type="entry name" value="FAD/NAD(P)-binding domain"/>
    <property type="match status" value="2"/>
</dbReference>
<evidence type="ECO:0000256" key="15">
    <source>
        <dbReference type="PIRSR" id="PIRSR000350-4"/>
    </source>
</evidence>
<dbReference type="GO" id="GO:0005737">
    <property type="term" value="C:cytoplasm"/>
    <property type="evidence" value="ECO:0007669"/>
    <property type="project" value="UniProtKB-SubCell"/>
</dbReference>
<evidence type="ECO:0000256" key="10">
    <source>
        <dbReference type="ARBA" id="ARBA00023157"/>
    </source>
</evidence>
<organism evidence="19 20">
    <name type="scientific">Luteibaculum oceani</name>
    <dbReference type="NCBI Taxonomy" id="1294296"/>
    <lineage>
        <taxon>Bacteria</taxon>
        <taxon>Pseudomonadati</taxon>
        <taxon>Bacteroidota</taxon>
        <taxon>Flavobacteriia</taxon>
        <taxon>Flavobacteriales</taxon>
        <taxon>Luteibaculaceae</taxon>
        <taxon>Luteibaculum</taxon>
    </lineage>
</organism>
<comment type="catalytic activity">
    <reaction evidence="12 16">
        <text>N(6)-[(R)-dihydrolipoyl]-L-lysyl-[protein] + NAD(+) = N(6)-[(R)-lipoyl]-L-lysyl-[protein] + NADH + H(+)</text>
        <dbReference type="Rhea" id="RHEA:15045"/>
        <dbReference type="Rhea" id="RHEA-COMP:10474"/>
        <dbReference type="Rhea" id="RHEA-COMP:10475"/>
        <dbReference type="ChEBI" id="CHEBI:15378"/>
        <dbReference type="ChEBI" id="CHEBI:57540"/>
        <dbReference type="ChEBI" id="CHEBI:57945"/>
        <dbReference type="ChEBI" id="CHEBI:83099"/>
        <dbReference type="ChEBI" id="CHEBI:83100"/>
        <dbReference type="EC" id="1.8.1.4"/>
    </reaction>
</comment>
<evidence type="ECO:0000313" key="19">
    <source>
        <dbReference type="EMBL" id="TXC81452.1"/>
    </source>
</evidence>
<dbReference type="GO" id="GO:0006103">
    <property type="term" value="P:2-oxoglutarate metabolic process"/>
    <property type="evidence" value="ECO:0007669"/>
    <property type="project" value="TreeGrafter"/>
</dbReference>
<keyword evidence="8 16" id="KW-0560">Oxidoreductase</keyword>
<evidence type="ECO:0000256" key="1">
    <source>
        <dbReference type="ARBA" id="ARBA00004496"/>
    </source>
</evidence>
<protein>
    <recommendedName>
        <fullName evidence="4 16">Dihydrolipoyl dehydrogenase</fullName>
        <ecNumber evidence="3 16">1.8.1.4</ecNumber>
    </recommendedName>
</protein>
<dbReference type="InterPro" id="IPR012999">
    <property type="entry name" value="Pyr_OxRdtase_I_AS"/>
</dbReference>
<dbReference type="InterPro" id="IPR006258">
    <property type="entry name" value="Lipoamide_DH"/>
</dbReference>
<dbReference type="GO" id="GO:0050660">
    <property type="term" value="F:flavin adenine dinucleotide binding"/>
    <property type="evidence" value="ECO:0007669"/>
    <property type="project" value="InterPro"/>
</dbReference>
<dbReference type="PROSITE" id="PS00076">
    <property type="entry name" value="PYRIDINE_REDOX_1"/>
    <property type="match status" value="1"/>
</dbReference>
<comment type="similarity">
    <text evidence="2 16">Belongs to the class-I pyridine nucleotide-disulfide oxidoreductase family.</text>
</comment>
<dbReference type="InterPro" id="IPR001100">
    <property type="entry name" value="Pyr_nuc-diS_OxRdtase"/>
</dbReference>
<feature type="binding site" evidence="14">
    <location>
        <position position="112"/>
    </location>
    <ligand>
        <name>FAD</name>
        <dbReference type="ChEBI" id="CHEBI:57692"/>
    </ligand>
</feature>
<evidence type="ECO:0000256" key="11">
    <source>
        <dbReference type="ARBA" id="ARBA00023284"/>
    </source>
</evidence>
<dbReference type="FunFam" id="3.30.390.30:FF:000001">
    <property type="entry name" value="Dihydrolipoyl dehydrogenase"/>
    <property type="match status" value="1"/>
</dbReference>
<dbReference type="PRINTS" id="PR00368">
    <property type="entry name" value="FADPNR"/>
</dbReference>
<feature type="binding site" evidence="14">
    <location>
        <position position="49"/>
    </location>
    <ligand>
        <name>FAD</name>
        <dbReference type="ChEBI" id="CHEBI:57692"/>
    </ligand>
</feature>
<dbReference type="InterPro" id="IPR016156">
    <property type="entry name" value="FAD/NAD-linked_Rdtase_dimer_sf"/>
</dbReference>
<keyword evidence="14" id="KW-0547">Nucleotide-binding</keyword>
<sequence>MDYDIIVLGSGPGGYVTAIRAAQLGMKTAVVERESLGGICLNWGCIPTKALLKSASVFDYINHAEDYGIKVSGQEADFAAMVKRSRGVADGMSKGIQFLMKKNKIDVIMGTGKLMKGKQLEVTDADGNKKTYKAKNIVIATGARSRELPNLKQDGKYVFGYREAMTLPQQPKKLVVVGSGAIGVEFAYFYNSIGTEVTIVEYLPNIVPLEDKEVSKALERNFKKAGINIMTNSSVEKVDTNGGKCKVTVKTKKGEEIIEADAVLSAVGVTANIENIGLEDVGIATDKGKILTNDFYETNIPGYYAIGDVIPGPALAHVASAEGITCVEKISGMNVEKIDYNNIPGCTYCFPEVASVGYTEDAAKEAGYEIKVGKFPFSASGKASAAGHKDGFVKLIFDAKYGELLGGHMIGANVTEMIAEIVAIRKLETTGHEIIKTVHPHPTLSEAVMEAAAAAYDEVIHI</sequence>
<evidence type="ECO:0000256" key="3">
    <source>
        <dbReference type="ARBA" id="ARBA00012608"/>
    </source>
</evidence>
<comment type="caution">
    <text evidence="19">The sequence shown here is derived from an EMBL/GenBank/DDBJ whole genome shotgun (WGS) entry which is preliminary data.</text>
</comment>
<dbReference type="PIRSF" id="PIRSF000350">
    <property type="entry name" value="Mercury_reductase_MerA"/>
    <property type="match status" value="1"/>
</dbReference>
<dbReference type="Pfam" id="PF07992">
    <property type="entry name" value="Pyr_redox_2"/>
    <property type="match status" value="1"/>
</dbReference>
<dbReference type="Gene3D" id="3.30.390.30">
    <property type="match status" value="1"/>
</dbReference>
<keyword evidence="10" id="KW-1015">Disulfide bond</keyword>
<dbReference type="PANTHER" id="PTHR22912:SF217">
    <property type="entry name" value="DIHYDROLIPOYL DEHYDROGENASE"/>
    <property type="match status" value="1"/>
</dbReference>
<comment type="subcellular location">
    <subcellularLocation>
        <location evidence="1">Cytoplasm</location>
    </subcellularLocation>
</comment>
<evidence type="ECO:0000256" key="12">
    <source>
        <dbReference type="ARBA" id="ARBA00049187"/>
    </source>
</evidence>
<feature type="binding site" evidence="14">
    <location>
        <position position="201"/>
    </location>
    <ligand>
        <name>NAD(+)</name>
        <dbReference type="ChEBI" id="CHEBI:57540"/>
    </ligand>
</feature>
<evidence type="ECO:0000256" key="7">
    <source>
        <dbReference type="ARBA" id="ARBA00022827"/>
    </source>
</evidence>
<dbReference type="InterPro" id="IPR050151">
    <property type="entry name" value="Class-I_Pyr_Nuc-Dis_Oxidored"/>
</dbReference>
<evidence type="ECO:0000313" key="20">
    <source>
        <dbReference type="Proteomes" id="UP000321168"/>
    </source>
</evidence>
<keyword evidence="20" id="KW-1185">Reference proteome</keyword>
<evidence type="ECO:0000256" key="9">
    <source>
        <dbReference type="ARBA" id="ARBA00023027"/>
    </source>
</evidence>
<reference evidence="19 20" key="1">
    <citation type="submission" date="2019-08" db="EMBL/GenBank/DDBJ databases">
        <title>Genome of Luteibaculum oceani JCM 18817.</title>
        <authorList>
            <person name="Bowman J.P."/>
        </authorList>
    </citation>
    <scope>NUCLEOTIDE SEQUENCE [LARGE SCALE GENOMIC DNA]</scope>
    <source>
        <strain evidence="19 20">JCM 18817</strain>
    </source>
</reference>
<feature type="binding site" evidence="14">
    <location>
        <begin position="178"/>
        <end position="185"/>
    </location>
    <ligand>
        <name>NAD(+)</name>
        <dbReference type="ChEBI" id="CHEBI:57540"/>
    </ligand>
</feature>
<evidence type="ECO:0000259" key="18">
    <source>
        <dbReference type="Pfam" id="PF07992"/>
    </source>
</evidence>
<dbReference type="SUPFAM" id="SSF55424">
    <property type="entry name" value="FAD/NAD-linked reductases, dimerisation (C-terminal) domain"/>
    <property type="match status" value="1"/>
</dbReference>
<evidence type="ECO:0000256" key="13">
    <source>
        <dbReference type="PIRSR" id="PIRSR000350-2"/>
    </source>
</evidence>
<proteinExistence type="inferred from homology"/>
<keyword evidence="9 14" id="KW-0520">NAD</keyword>
<dbReference type="Proteomes" id="UP000321168">
    <property type="component" value="Unassembled WGS sequence"/>
</dbReference>
<feature type="domain" description="Pyridine nucleotide-disulphide oxidoreductase dimerisation" evidence="17">
    <location>
        <begin position="343"/>
        <end position="452"/>
    </location>
</feature>
<feature type="domain" description="FAD/NAD(P)-binding" evidence="18">
    <location>
        <begin position="3"/>
        <end position="323"/>
    </location>
</feature>
<dbReference type="InterPro" id="IPR023753">
    <property type="entry name" value="FAD/NAD-binding_dom"/>
</dbReference>
<keyword evidence="5" id="KW-0963">Cytoplasm</keyword>
<dbReference type="NCBIfam" id="TIGR01350">
    <property type="entry name" value="lipoamide_DH"/>
    <property type="match status" value="1"/>
</dbReference>
<comment type="cofactor">
    <cofactor evidence="14 16">
        <name>FAD</name>
        <dbReference type="ChEBI" id="CHEBI:57692"/>
    </cofactor>
    <text evidence="14 16">Binds 1 FAD per subunit.</text>
</comment>
<dbReference type="PRINTS" id="PR00411">
    <property type="entry name" value="PNDRDTASEI"/>
</dbReference>
<evidence type="ECO:0000256" key="8">
    <source>
        <dbReference type="ARBA" id="ARBA00023002"/>
    </source>
</evidence>
<evidence type="ECO:0000256" key="16">
    <source>
        <dbReference type="RuleBase" id="RU003692"/>
    </source>
</evidence>
<dbReference type="PANTHER" id="PTHR22912">
    <property type="entry name" value="DISULFIDE OXIDOREDUCTASE"/>
    <property type="match status" value="1"/>
</dbReference>